<evidence type="ECO:0000259" key="3">
    <source>
        <dbReference type="Pfam" id="PF18075"/>
    </source>
</evidence>
<dbReference type="EMBL" id="ACLR01000182">
    <property type="protein sequence ID" value="EEK16299.1"/>
    <property type="molecule type" value="Genomic_DNA"/>
</dbReference>
<dbReference type="AlphaFoldDB" id="C2MD81"/>
<feature type="transmembrane region" description="Helical" evidence="2">
    <location>
        <begin position="163"/>
        <end position="183"/>
    </location>
</feature>
<gene>
    <name evidence="4" type="ORF">PORUE0001_0402</name>
</gene>
<feature type="transmembrane region" description="Helical" evidence="2">
    <location>
        <begin position="258"/>
        <end position="277"/>
    </location>
</feature>
<dbReference type="Proteomes" id="UP000003303">
    <property type="component" value="Unassembled WGS sequence"/>
</dbReference>
<feature type="domain" description="FtsX extracellular" evidence="3">
    <location>
        <begin position="55"/>
        <end position="145"/>
    </location>
</feature>
<evidence type="ECO:0000256" key="1">
    <source>
        <dbReference type="PIRNR" id="PIRNR003097"/>
    </source>
</evidence>
<dbReference type="Gene3D" id="3.30.70.3040">
    <property type="match status" value="1"/>
</dbReference>
<evidence type="ECO:0000313" key="4">
    <source>
        <dbReference type="EMBL" id="EEK16299.1"/>
    </source>
</evidence>
<proteinExistence type="inferred from homology"/>
<feature type="transmembrane region" description="Helical" evidence="2">
    <location>
        <begin position="218"/>
        <end position="238"/>
    </location>
</feature>
<dbReference type="InterPro" id="IPR004513">
    <property type="entry name" value="FtsX"/>
</dbReference>
<dbReference type="STRING" id="596327.PORUE0001_0402"/>
<dbReference type="RefSeq" id="WP_007365740.1">
    <property type="nucleotide sequence ID" value="NZ_ACLR01000182.1"/>
</dbReference>
<evidence type="ECO:0000256" key="2">
    <source>
        <dbReference type="SAM" id="Phobius"/>
    </source>
</evidence>
<protein>
    <recommendedName>
        <fullName evidence="1">Cell division protein FtsX</fullName>
    </recommendedName>
</protein>
<dbReference type="GO" id="GO:0051301">
    <property type="term" value="P:cell division"/>
    <property type="evidence" value="ECO:0007669"/>
    <property type="project" value="UniProtKB-KW"/>
</dbReference>
<comment type="caution">
    <text evidence="4">The sequence shown here is derived from an EMBL/GenBank/DDBJ whole genome shotgun (WGS) entry which is preliminary data.</text>
</comment>
<keyword evidence="1" id="KW-0131">Cell cycle</keyword>
<keyword evidence="5" id="KW-1185">Reference proteome</keyword>
<name>C2MD81_9PORP</name>
<dbReference type="PANTHER" id="PTHR47755">
    <property type="entry name" value="CELL DIVISION PROTEIN FTSX"/>
    <property type="match status" value="1"/>
</dbReference>
<comment type="similarity">
    <text evidence="1">Belongs to the ABC-4 integral membrane protein family. FtsX subfamily.</text>
</comment>
<keyword evidence="1" id="KW-0132">Cell division</keyword>
<accession>C2MD81</accession>
<reference evidence="4 5" key="1">
    <citation type="submission" date="2009-04" db="EMBL/GenBank/DDBJ databases">
        <authorList>
            <person name="Sebastian Y."/>
            <person name="Madupu R."/>
            <person name="Durkin A.S."/>
            <person name="Torralba M."/>
            <person name="Methe B."/>
            <person name="Sutton G.G."/>
            <person name="Strausberg R.L."/>
            <person name="Nelson K.E."/>
        </authorList>
    </citation>
    <scope>NUCLEOTIDE SEQUENCE [LARGE SCALE GENOMIC DNA]</scope>
    <source>
        <strain evidence="4 5">60-3</strain>
    </source>
</reference>
<evidence type="ECO:0000313" key="5">
    <source>
        <dbReference type="Proteomes" id="UP000003303"/>
    </source>
</evidence>
<dbReference type="InterPro" id="IPR040690">
    <property type="entry name" value="FtsX_ECD"/>
</dbReference>
<feature type="transmembrane region" description="Helical" evidence="2">
    <location>
        <begin position="20"/>
        <end position="38"/>
    </location>
</feature>
<dbReference type="Pfam" id="PF18075">
    <property type="entry name" value="FtsX_ECD"/>
    <property type="match status" value="1"/>
</dbReference>
<dbReference type="OrthoDB" id="9813411at2"/>
<keyword evidence="2" id="KW-1133">Transmembrane helix</keyword>
<dbReference type="PANTHER" id="PTHR47755:SF1">
    <property type="entry name" value="CELL DIVISION PROTEIN FTSX"/>
    <property type="match status" value="1"/>
</dbReference>
<keyword evidence="2" id="KW-0812">Transmembrane</keyword>
<dbReference type="eggNOG" id="COG2177">
    <property type="taxonomic scope" value="Bacteria"/>
</dbReference>
<dbReference type="GO" id="GO:0016020">
    <property type="term" value="C:membrane"/>
    <property type="evidence" value="ECO:0007669"/>
    <property type="project" value="InterPro"/>
</dbReference>
<keyword evidence="1" id="KW-1003">Cell membrane</keyword>
<organism evidence="4 5">
    <name type="scientific">Porphyromonas uenonis 60-3</name>
    <dbReference type="NCBI Taxonomy" id="596327"/>
    <lineage>
        <taxon>Bacteria</taxon>
        <taxon>Pseudomonadati</taxon>
        <taxon>Bacteroidota</taxon>
        <taxon>Bacteroidia</taxon>
        <taxon>Bacteroidales</taxon>
        <taxon>Porphyromonadaceae</taxon>
        <taxon>Porphyromonas</taxon>
    </lineage>
</organism>
<dbReference type="PIRSF" id="PIRSF003097">
    <property type="entry name" value="FtsX"/>
    <property type="match status" value="1"/>
</dbReference>
<sequence>MSHHTSRPRRRSLLPSSRIIAIVCIALPLFLLGSIALLEMGKCHLEQSVREEMTFTVLLDPEMTAQDSINLMQQVQQAPYIKDVTYITPDEAARQLEEEIGEDPVAVLGFNPLQPSLEVHLKSQYAVADSMAQIESDFASWGNVQTMSYRGDMLQMIDENMQHLSTILLIVSLILLIIAIIQVNSMTHIMIYSRRFLIRSMTLLGAKPCLIRKPFTTYSIFNGLWGGLLATCMIIGLLCYMTQRNPQLLQSYLSYSEVAIILGGIICLGILLSWITASISTSRYIRMDGGRIVMA</sequence>
<keyword evidence="1 2" id="KW-0472">Membrane</keyword>